<dbReference type="Proteomes" id="UP001549098">
    <property type="component" value="Unassembled WGS sequence"/>
</dbReference>
<feature type="domain" description="Cytochrome c" evidence="9">
    <location>
        <begin position="53"/>
        <end position="128"/>
    </location>
</feature>
<dbReference type="InterPro" id="IPR051811">
    <property type="entry name" value="Cytochrome_c550/c551-like"/>
</dbReference>
<dbReference type="PROSITE" id="PS51007">
    <property type="entry name" value="CYTC"/>
    <property type="match status" value="1"/>
</dbReference>
<evidence type="ECO:0000256" key="3">
    <source>
        <dbReference type="ARBA" id="ARBA00022723"/>
    </source>
</evidence>
<feature type="signal peptide" evidence="8">
    <location>
        <begin position="1"/>
        <end position="18"/>
    </location>
</feature>
<keyword evidence="1" id="KW-0813">Transport</keyword>
<feature type="chain" id="PRO_5045689288" evidence="8">
    <location>
        <begin position="19"/>
        <end position="128"/>
    </location>
</feature>
<dbReference type="InterPro" id="IPR036909">
    <property type="entry name" value="Cyt_c-like_dom_sf"/>
</dbReference>
<dbReference type="InterPro" id="IPR008168">
    <property type="entry name" value="Cyt_C_IC"/>
</dbReference>
<dbReference type="PROSITE" id="PS51257">
    <property type="entry name" value="PROKAR_LIPOPROTEIN"/>
    <property type="match status" value="1"/>
</dbReference>
<dbReference type="RefSeq" id="WP_116233377.1">
    <property type="nucleotide sequence ID" value="NZ_JBEPLV010000005.1"/>
</dbReference>
<dbReference type="Pfam" id="PF13442">
    <property type="entry name" value="Cytochrome_CBB3"/>
    <property type="match status" value="1"/>
</dbReference>
<proteinExistence type="predicted"/>
<sequence length="128" mass="12742">MKKSIIFLSLLLVLSLSACGKSSDNNNNQGAANNNAGTTGNTGTTTGQTGGNAAAGNGEATFKANCVSCHGNNLEGAVGPNLQKVGAKYSADEIAGIVSNGRGGMPAFKGQLSDADIQGVAQWLAAKK</sequence>
<evidence type="ECO:0000256" key="1">
    <source>
        <dbReference type="ARBA" id="ARBA00022448"/>
    </source>
</evidence>
<organism evidence="10 11">
    <name type="scientific">Paenibacillus favisporus</name>
    <dbReference type="NCBI Taxonomy" id="221028"/>
    <lineage>
        <taxon>Bacteria</taxon>
        <taxon>Bacillati</taxon>
        <taxon>Bacillota</taxon>
        <taxon>Bacilli</taxon>
        <taxon>Bacillales</taxon>
        <taxon>Paenibacillaceae</taxon>
        <taxon>Paenibacillus</taxon>
    </lineage>
</organism>
<dbReference type="PRINTS" id="PR00605">
    <property type="entry name" value="CYTCHROMECIC"/>
</dbReference>
<dbReference type="Gene3D" id="1.10.760.10">
    <property type="entry name" value="Cytochrome c-like domain"/>
    <property type="match status" value="1"/>
</dbReference>
<evidence type="ECO:0000256" key="4">
    <source>
        <dbReference type="ARBA" id="ARBA00022982"/>
    </source>
</evidence>
<feature type="compositionally biased region" description="Low complexity" evidence="7">
    <location>
        <begin position="25"/>
        <end position="54"/>
    </location>
</feature>
<keyword evidence="11" id="KW-1185">Reference proteome</keyword>
<keyword evidence="2 6" id="KW-0349">Heme</keyword>
<keyword evidence="4" id="KW-0249">Electron transport</keyword>
<dbReference type="PIRSF" id="PIRSF000025">
    <property type="entry name" value="Cytc_Bsub_c550"/>
    <property type="match status" value="1"/>
</dbReference>
<gene>
    <name evidence="10" type="ORF">ABID47_004574</name>
</gene>
<evidence type="ECO:0000313" key="10">
    <source>
        <dbReference type="EMBL" id="MET3547946.1"/>
    </source>
</evidence>
<evidence type="ECO:0000256" key="6">
    <source>
        <dbReference type="PROSITE-ProRule" id="PRU00433"/>
    </source>
</evidence>
<dbReference type="PANTHER" id="PTHR37823:SF4">
    <property type="entry name" value="MENAQUINOL-CYTOCHROME C REDUCTASE CYTOCHROME B_C SUBUNIT"/>
    <property type="match status" value="1"/>
</dbReference>
<evidence type="ECO:0000256" key="8">
    <source>
        <dbReference type="SAM" id="SignalP"/>
    </source>
</evidence>
<feature type="region of interest" description="Disordered" evidence="7">
    <location>
        <begin position="24"/>
        <end position="54"/>
    </location>
</feature>
<comment type="caution">
    <text evidence="10">The sequence shown here is derived from an EMBL/GenBank/DDBJ whole genome shotgun (WGS) entry which is preliminary data.</text>
</comment>
<keyword evidence="3 6" id="KW-0479">Metal-binding</keyword>
<evidence type="ECO:0000313" key="11">
    <source>
        <dbReference type="Proteomes" id="UP001549098"/>
    </source>
</evidence>
<evidence type="ECO:0000259" key="9">
    <source>
        <dbReference type="PROSITE" id="PS51007"/>
    </source>
</evidence>
<evidence type="ECO:0000256" key="5">
    <source>
        <dbReference type="ARBA" id="ARBA00023004"/>
    </source>
</evidence>
<protein>
    <submittedName>
        <fullName evidence="10">Cytochrome c551</fullName>
    </submittedName>
</protein>
<accession>A0ABV2F857</accession>
<evidence type="ECO:0000256" key="2">
    <source>
        <dbReference type="ARBA" id="ARBA00022617"/>
    </source>
</evidence>
<keyword evidence="5 6" id="KW-0408">Iron</keyword>
<keyword evidence="8" id="KW-0732">Signal</keyword>
<evidence type="ECO:0000256" key="7">
    <source>
        <dbReference type="SAM" id="MobiDB-lite"/>
    </source>
</evidence>
<dbReference type="SUPFAM" id="SSF46626">
    <property type="entry name" value="Cytochrome c"/>
    <property type="match status" value="1"/>
</dbReference>
<dbReference type="PANTHER" id="PTHR37823">
    <property type="entry name" value="CYTOCHROME C-553-LIKE"/>
    <property type="match status" value="1"/>
</dbReference>
<dbReference type="InterPro" id="IPR012218">
    <property type="entry name" value="Cyt_c_BACSU-c550-type"/>
</dbReference>
<name>A0ABV2F857_9BACL</name>
<reference evidence="10 11" key="1">
    <citation type="submission" date="2024-06" db="EMBL/GenBank/DDBJ databases">
        <title>Genomic Encyclopedia of Type Strains, Phase IV (KMG-IV): sequencing the most valuable type-strain genomes for metagenomic binning, comparative biology and taxonomic classification.</title>
        <authorList>
            <person name="Goeker M."/>
        </authorList>
    </citation>
    <scope>NUCLEOTIDE SEQUENCE [LARGE SCALE GENOMIC DNA]</scope>
    <source>
        <strain evidence="10 11">DSM 17253</strain>
    </source>
</reference>
<dbReference type="InterPro" id="IPR009056">
    <property type="entry name" value="Cyt_c-like_dom"/>
</dbReference>
<dbReference type="EMBL" id="JBEPLV010000005">
    <property type="protein sequence ID" value="MET3547946.1"/>
    <property type="molecule type" value="Genomic_DNA"/>
</dbReference>